<reference evidence="1" key="1">
    <citation type="submission" date="2022-02" db="EMBL/GenBank/DDBJ databases">
        <title>Corynebacterium sp. from urogenital microbiome.</title>
        <authorList>
            <person name="Cappelli E.A."/>
            <person name="Ribeiro T.G."/>
            <person name="Peixe L."/>
        </authorList>
    </citation>
    <scope>NUCLEOTIDE SEQUENCE</scope>
    <source>
        <strain evidence="1">C8Ua_181</strain>
    </source>
</reference>
<evidence type="ECO:0000313" key="1">
    <source>
        <dbReference type="EMBL" id="MCZ9306523.1"/>
    </source>
</evidence>
<sequence>MFESGTSLHTVNPGTCPEGHELRLKDTAKAVYFCPTCRSNNNKRNIDFVIRMLKHLNSILTYTPYVDAILEEQQLDVAA</sequence>
<dbReference type="RefSeq" id="WP_269945728.1">
    <property type="nucleotide sequence ID" value="NZ_JAKMUU010000001.1"/>
</dbReference>
<organism evidence="1 2">
    <name type="scientific">Corynebacterium curieae</name>
    <dbReference type="NCBI Taxonomy" id="2913500"/>
    <lineage>
        <taxon>Bacteria</taxon>
        <taxon>Bacillati</taxon>
        <taxon>Actinomycetota</taxon>
        <taxon>Actinomycetes</taxon>
        <taxon>Mycobacteriales</taxon>
        <taxon>Corynebacteriaceae</taxon>
        <taxon>Corynebacterium</taxon>
    </lineage>
</organism>
<gene>
    <name evidence="1" type="ORF">L8V01_03355</name>
</gene>
<evidence type="ECO:0000313" key="2">
    <source>
        <dbReference type="Proteomes" id="UP001146430"/>
    </source>
</evidence>
<comment type="caution">
    <text evidence="1">The sequence shown here is derived from an EMBL/GenBank/DDBJ whole genome shotgun (WGS) entry which is preliminary data.</text>
</comment>
<protein>
    <submittedName>
        <fullName evidence="1">Uncharacterized protein</fullName>
    </submittedName>
</protein>
<accession>A0A9X3MBZ4</accession>
<dbReference type="Proteomes" id="UP001146430">
    <property type="component" value="Unassembled WGS sequence"/>
</dbReference>
<dbReference type="EMBL" id="JAKMUU010000001">
    <property type="protein sequence ID" value="MCZ9306523.1"/>
    <property type="molecule type" value="Genomic_DNA"/>
</dbReference>
<dbReference type="AlphaFoldDB" id="A0A9X3MBZ4"/>
<proteinExistence type="predicted"/>
<name>A0A9X3MBZ4_9CORY</name>